<dbReference type="Proteomes" id="UP000057213">
    <property type="component" value="Chromosome"/>
</dbReference>
<gene>
    <name evidence="1" type="ORF">PU02_0848</name>
</gene>
<reference evidence="1 2" key="1">
    <citation type="journal article" date="2015" name="Genome Announc.">
        <title>Complete Genome Sequence of Bartonella ancashensis Strain 20.00, Isolated from the Blood of a Patient with Verruga Peruana.</title>
        <authorList>
            <person name="Hang J."/>
            <person name="Mullins K.E."/>
            <person name="Clifford R.J."/>
            <person name="Onmus-Leone F."/>
            <person name="Yang Y."/>
            <person name="Jiang J."/>
            <person name="Leguia M."/>
            <person name="Kasper M.R."/>
            <person name="Maguina C."/>
            <person name="Lesho E.P."/>
            <person name="Jarman R.G."/>
            <person name="Richards A.L."/>
            <person name="Blazes D."/>
        </authorList>
    </citation>
    <scope>NUCLEOTIDE SEQUENCE [LARGE SCALE GENOMIC DNA]</scope>
    <source>
        <strain evidence="1 2">20.00</strain>
    </source>
</reference>
<dbReference type="OrthoDB" id="7189469at2"/>
<organism evidence="1 2">
    <name type="scientific">Bartonella ancashensis</name>
    <dbReference type="NCBI Taxonomy" id="1318743"/>
    <lineage>
        <taxon>Bacteria</taxon>
        <taxon>Pseudomonadati</taxon>
        <taxon>Pseudomonadota</taxon>
        <taxon>Alphaproteobacteria</taxon>
        <taxon>Hyphomicrobiales</taxon>
        <taxon>Bartonellaceae</taxon>
        <taxon>Bartonella</taxon>
    </lineage>
</organism>
<protein>
    <recommendedName>
        <fullName evidence="3">DUF2497 domain-containing protein</fullName>
    </recommendedName>
</protein>
<dbReference type="PATRIC" id="fig|1318743.3.peg.861"/>
<evidence type="ECO:0008006" key="3">
    <source>
        <dbReference type="Google" id="ProtNLM"/>
    </source>
</evidence>
<proteinExistence type="predicted"/>
<dbReference type="AlphaFoldDB" id="A0A0M4M3N6"/>
<name>A0A0M4M3N6_9HYPH</name>
<accession>A0A0M4M3N6</accession>
<keyword evidence="2" id="KW-1185">Reference proteome</keyword>
<dbReference type="EMBL" id="CP010401">
    <property type="protein sequence ID" value="ALE03662.1"/>
    <property type="molecule type" value="Genomic_DNA"/>
</dbReference>
<evidence type="ECO:0000313" key="2">
    <source>
        <dbReference type="Proteomes" id="UP000057213"/>
    </source>
</evidence>
<dbReference type="RefSeq" id="WP_053944662.1">
    <property type="nucleotide sequence ID" value="NZ_CP010401.1"/>
</dbReference>
<dbReference type="InterPro" id="IPR019632">
    <property type="entry name" value="DUF2497"/>
</dbReference>
<dbReference type="KEGG" id="banc:PU02_0848"/>
<evidence type="ECO:0000313" key="1">
    <source>
        <dbReference type="EMBL" id="ALE03662.1"/>
    </source>
</evidence>
<sequence length="197" mass="22024">MVQSSGALREPSMDEILTSIREIIEENTVQSDQASGAENVLSDVTEKGSFGSYFEDGIYETSLSVDDAMKTLADRIGLPSDMEDLSFMQVEDKAEIENDMGAEGSMRELNEKKMESSPKEKSSVHKVGMYSNEVNVLQQEDIISHDVELSKHLVSSAEKVAEDILRPAVSEWLQDQLPILLEKILREEILKKVRNLS</sequence>
<dbReference type="STRING" id="1318743.PU02_0848"/>
<dbReference type="Pfam" id="PF10691">
    <property type="entry name" value="DUF2497"/>
    <property type="match status" value="1"/>
</dbReference>